<evidence type="ECO:0008006" key="6">
    <source>
        <dbReference type="Google" id="ProtNLM"/>
    </source>
</evidence>
<dbReference type="AlphaFoldDB" id="A0A545T254"/>
<dbReference type="OrthoDB" id="8479908at2"/>
<dbReference type="Gene3D" id="2.30.290.10">
    <property type="entry name" value="BH3618-like"/>
    <property type="match status" value="1"/>
</dbReference>
<dbReference type="InterPro" id="IPR024046">
    <property type="entry name" value="Flagellar_assmbl_FliW_dom_sf"/>
</dbReference>
<dbReference type="SUPFAM" id="SSF141457">
    <property type="entry name" value="BH3618-like"/>
    <property type="match status" value="1"/>
</dbReference>
<sequence>MNAFSQAVYSEEPSILVGMANSSSMTGDADLVTVESRFGVFEFDRNLCITMPKGLLGFSDYRDFGITAIPNEKLAPLLLLQSIETAELTFVVRPYDASMKLIEEQDIAAAFDTLSIDPKGGATLLLTTFHRTPEGLKQSVNLRAPLLIDSASRQAWQHIFRNDRYDVRHML</sequence>
<dbReference type="EMBL" id="VHSH01000014">
    <property type="protein sequence ID" value="TQV71286.1"/>
    <property type="molecule type" value="Genomic_DNA"/>
</dbReference>
<dbReference type="Pfam" id="PF02623">
    <property type="entry name" value="FliW"/>
    <property type="match status" value="1"/>
</dbReference>
<dbReference type="GO" id="GO:0006417">
    <property type="term" value="P:regulation of translation"/>
    <property type="evidence" value="ECO:0007669"/>
    <property type="project" value="UniProtKB-KW"/>
</dbReference>
<name>A0A545T254_9PROT</name>
<keyword evidence="1" id="KW-0963">Cytoplasm</keyword>
<keyword evidence="5" id="KW-1185">Reference proteome</keyword>
<reference evidence="4 5" key="1">
    <citation type="submission" date="2019-06" db="EMBL/GenBank/DDBJ databases">
        <title>Whole genome sequence for Rhodospirillaceae sp. R148.</title>
        <authorList>
            <person name="Wang G."/>
        </authorList>
    </citation>
    <scope>NUCLEOTIDE SEQUENCE [LARGE SCALE GENOMIC DNA]</scope>
    <source>
        <strain evidence="4 5">R148</strain>
    </source>
</reference>
<dbReference type="InterPro" id="IPR003775">
    <property type="entry name" value="Flagellar_assembly_factor_FliW"/>
</dbReference>
<proteinExistence type="predicted"/>
<evidence type="ECO:0000313" key="4">
    <source>
        <dbReference type="EMBL" id="TQV71286.1"/>
    </source>
</evidence>
<evidence type="ECO:0000256" key="2">
    <source>
        <dbReference type="ARBA" id="ARBA00022795"/>
    </source>
</evidence>
<accession>A0A545T254</accession>
<gene>
    <name evidence="4" type="ORF">FKG95_27000</name>
</gene>
<evidence type="ECO:0000256" key="3">
    <source>
        <dbReference type="ARBA" id="ARBA00022845"/>
    </source>
</evidence>
<dbReference type="GO" id="GO:0044780">
    <property type="term" value="P:bacterial-type flagellum assembly"/>
    <property type="evidence" value="ECO:0007669"/>
    <property type="project" value="InterPro"/>
</dbReference>
<dbReference type="Proteomes" id="UP000315252">
    <property type="component" value="Unassembled WGS sequence"/>
</dbReference>
<dbReference type="PANTHER" id="PTHR39190">
    <property type="entry name" value="FLAGELLAR ASSEMBLY FACTOR FLIW"/>
    <property type="match status" value="1"/>
</dbReference>
<dbReference type="RefSeq" id="WP_142899579.1">
    <property type="nucleotide sequence ID" value="NZ_ML660065.1"/>
</dbReference>
<keyword evidence="2" id="KW-1005">Bacterial flagellum biogenesis</keyword>
<evidence type="ECO:0000313" key="5">
    <source>
        <dbReference type="Proteomes" id="UP000315252"/>
    </source>
</evidence>
<evidence type="ECO:0000256" key="1">
    <source>
        <dbReference type="ARBA" id="ARBA00022490"/>
    </source>
</evidence>
<protein>
    <recommendedName>
        <fullName evidence="6">Flagellar assembly factor FliW</fullName>
    </recommendedName>
</protein>
<organism evidence="4 5">
    <name type="scientific">Denitrobaculum tricleocarpae</name>
    <dbReference type="NCBI Taxonomy" id="2591009"/>
    <lineage>
        <taxon>Bacteria</taxon>
        <taxon>Pseudomonadati</taxon>
        <taxon>Pseudomonadota</taxon>
        <taxon>Alphaproteobacteria</taxon>
        <taxon>Rhodospirillales</taxon>
        <taxon>Rhodospirillaceae</taxon>
        <taxon>Denitrobaculum</taxon>
    </lineage>
</organism>
<comment type="caution">
    <text evidence="4">The sequence shown here is derived from an EMBL/GenBank/DDBJ whole genome shotgun (WGS) entry which is preliminary data.</text>
</comment>
<keyword evidence="3" id="KW-0810">Translation regulation</keyword>
<dbReference type="PANTHER" id="PTHR39190:SF1">
    <property type="entry name" value="FLAGELLAR ASSEMBLY FACTOR FLIW"/>
    <property type="match status" value="1"/>
</dbReference>